<dbReference type="PANTHER" id="PTHR28656">
    <property type="entry name" value="COILED-COIL DOMAIN-CONTAINING PROTEIN 153"/>
    <property type="match status" value="1"/>
</dbReference>
<organism evidence="13 14">
    <name type="scientific">Perkinsus olseni</name>
    <name type="common">Perkinsus atlanticus</name>
    <dbReference type="NCBI Taxonomy" id="32597"/>
    <lineage>
        <taxon>Eukaryota</taxon>
        <taxon>Sar</taxon>
        <taxon>Alveolata</taxon>
        <taxon>Perkinsozoa</taxon>
        <taxon>Perkinsea</taxon>
        <taxon>Perkinsida</taxon>
        <taxon>Perkinsidae</taxon>
        <taxon>Perkinsus</taxon>
    </lineage>
</organism>
<evidence type="ECO:0000256" key="4">
    <source>
        <dbReference type="ARBA" id="ARBA00022490"/>
    </source>
</evidence>
<keyword evidence="4" id="KW-0963">Cytoplasm</keyword>
<protein>
    <recommendedName>
        <fullName evidence="11">Dynein regulatory complex protein 12</fullName>
    </recommendedName>
</protein>
<keyword evidence="7" id="KW-0969">Cilium</keyword>
<keyword evidence="6 12" id="KW-0175">Coiled coil</keyword>
<evidence type="ECO:0000256" key="12">
    <source>
        <dbReference type="SAM" id="Coils"/>
    </source>
</evidence>
<keyword evidence="8" id="KW-0206">Cytoskeleton</keyword>
<comment type="function">
    <text evidence="1">Component of the nexin-dynein regulatory complex (N-DRC), a key regulator of ciliary/flagellar motility which maintains the alignment and integrity of the distal axoneme and regulates microtubule sliding in motile axonemes.</text>
</comment>
<comment type="subunit">
    <text evidence="3">Component of the nexin-dynein regulatory complex (N-DRC).</text>
</comment>
<dbReference type="AlphaFoldDB" id="A0A7J6Q3E9"/>
<dbReference type="PANTHER" id="PTHR28656:SF1">
    <property type="entry name" value="COILED-COIL DOMAIN-CONTAINING PROTEIN 153"/>
    <property type="match status" value="1"/>
</dbReference>
<evidence type="ECO:0000256" key="3">
    <source>
        <dbReference type="ARBA" id="ARBA00011248"/>
    </source>
</evidence>
<evidence type="ECO:0000256" key="7">
    <source>
        <dbReference type="ARBA" id="ARBA00023069"/>
    </source>
</evidence>
<evidence type="ECO:0000256" key="6">
    <source>
        <dbReference type="ARBA" id="ARBA00023054"/>
    </source>
</evidence>
<evidence type="ECO:0000256" key="8">
    <source>
        <dbReference type="ARBA" id="ARBA00023212"/>
    </source>
</evidence>
<evidence type="ECO:0000256" key="9">
    <source>
        <dbReference type="ARBA" id="ARBA00023273"/>
    </source>
</evidence>
<evidence type="ECO:0000313" key="13">
    <source>
        <dbReference type="EMBL" id="KAF4702501.1"/>
    </source>
</evidence>
<reference evidence="13 14" key="1">
    <citation type="submission" date="2020-04" db="EMBL/GenBank/DDBJ databases">
        <title>Perkinsus olseni comparative genomics.</title>
        <authorList>
            <person name="Bogema D.R."/>
        </authorList>
    </citation>
    <scope>NUCLEOTIDE SEQUENCE [LARGE SCALE GENOMIC DNA]</scope>
    <source>
        <strain evidence="13 14">ATCC PRA-207</strain>
    </source>
</reference>
<keyword evidence="5" id="KW-0282">Flagellum</keyword>
<comment type="caution">
    <text evidence="13">The sequence shown here is derived from an EMBL/GenBank/DDBJ whole genome shotgun (WGS) entry which is preliminary data.</text>
</comment>
<evidence type="ECO:0000313" key="14">
    <source>
        <dbReference type="Proteomes" id="UP000553632"/>
    </source>
</evidence>
<dbReference type="SUPFAM" id="SSF57997">
    <property type="entry name" value="Tropomyosin"/>
    <property type="match status" value="1"/>
</dbReference>
<dbReference type="EMBL" id="JABANO010036021">
    <property type="protein sequence ID" value="KAF4702501.1"/>
    <property type="molecule type" value="Genomic_DNA"/>
</dbReference>
<accession>A0A7J6Q3E9</accession>
<comment type="similarity">
    <text evidence="10">Belongs to the DRC12 family.</text>
</comment>
<keyword evidence="14" id="KW-1185">Reference proteome</keyword>
<gene>
    <name evidence="13" type="ORF">FOZ63_017648</name>
</gene>
<sequence length="238" mass="27138">MPPKKAPAKDAGGDEKDYDLENFMLQKRLEVIQHRIQLKEEVIAECQRKLEEQRKRRGNTPAGRTPVLARLGAVLADLEAQSKQELERRREVVAEMTRQYNEMQNSFSDRIEDLKAQVKKAQEDIVEVENTKEATRKEKEDEIAKKVLSAGSCTLSMDVTIRQLTHKMEAMAFEFADMLKEVLDKMSQRIEVTHSGWSRTDRMGGDDSAAPFMKQPLISSLQEFELVPHGDLPPEQAG</sequence>
<evidence type="ECO:0000256" key="11">
    <source>
        <dbReference type="ARBA" id="ARBA00044800"/>
    </source>
</evidence>
<dbReference type="InterPro" id="IPR033585">
    <property type="entry name" value="DRC12-like"/>
</dbReference>
<comment type="subcellular location">
    <subcellularLocation>
        <location evidence="2">Cytoplasm</location>
        <location evidence="2">Cytoskeleton</location>
        <location evidence="2">Flagellum axoneme</location>
    </subcellularLocation>
</comment>
<evidence type="ECO:0000256" key="2">
    <source>
        <dbReference type="ARBA" id="ARBA00004611"/>
    </source>
</evidence>
<feature type="coiled-coil region" evidence="12">
    <location>
        <begin position="36"/>
        <end position="145"/>
    </location>
</feature>
<evidence type="ECO:0000256" key="10">
    <source>
        <dbReference type="ARBA" id="ARBA00044754"/>
    </source>
</evidence>
<evidence type="ECO:0000256" key="1">
    <source>
        <dbReference type="ARBA" id="ARBA00003029"/>
    </source>
</evidence>
<evidence type="ECO:0000256" key="5">
    <source>
        <dbReference type="ARBA" id="ARBA00022846"/>
    </source>
</evidence>
<proteinExistence type="inferred from homology"/>
<keyword evidence="9" id="KW-0966">Cell projection</keyword>
<dbReference type="OMA" id="EAMAFEF"/>
<dbReference type="Proteomes" id="UP000553632">
    <property type="component" value="Unassembled WGS sequence"/>
</dbReference>
<name>A0A7J6Q3E9_PEROL</name>